<reference evidence="6" key="3">
    <citation type="submission" date="2019-09" db="EMBL/GenBank/DDBJ databases">
        <authorList>
            <person name="Ashton P.M."/>
            <person name="Dallman T."/>
            <person name="Nair S."/>
            <person name="De Pinna E."/>
            <person name="Peters T."/>
            <person name="Grant K."/>
        </authorList>
    </citation>
    <scope>NUCLEOTIDE SEQUENCE</scope>
    <source>
        <strain evidence="6">797590</strain>
        <strain evidence="7">802759</strain>
    </source>
</reference>
<reference evidence="9" key="2">
    <citation type="submission" date="2019-01" db="EMBL/GenBank/DDBJ databases">
        <authorList>
            <consortium name="NCBI Pathogen Detection Project"/>
        </authorList>
    </citation>
    <scope>NUCLEOTIDE SEQUENCE</scope>
    <source>
        <strain evidence="9">Salmonella enterica subsp. enterica</strain>
    </source>
</reference>
<gene>
    <name evidence="6" type="ORF">F1J57_10335</name>
    <name evidence="7" type="ORF">F3E75_10950</name>
    <name evidence="8" type="ORF">G1G64_06470</name>
    <name evidence="11" type="ORF">G1G67_06620</name>
    <name evidence="9" type="ORF">G1G69_06620</name>
    <name evidence="10" type="ORF">G1G74_11390</name>
    <name evidence="12" type="ORF">G1G83_07730</name>
    <name evidence="14" type="ORF">G1H25_16850</name>
    <name evidence="13" type="ORF">G1H50_08215</name>
</gene>
<dbReference type="GO" id="GO:1900378">
    <property type="term" value="P:positive regulation of secondary metabolite biosynthetic process"/>
    <property type="evidence" value="ECO:0007669"/>
    <property type="project" value="TreeGrafter"/>
</dbReference>
<evidence type="ECO:0000313" key="9">
    <source>
        <dbReference type="EMBL" id="HAD2194388.1"/>
    </source>
</evidence>
<dbReference type="Pfam" id="PF01258">
    <property type="entry name" value="zf-dskA_traR"/>
    <property type="match status" value="1"/>
</dbReference>
<evidence type="ECO:0000256" key="1">
    <source>
        <dbReference type="ARBA" id="ARBA00022723"/>
    </source>
</evidence>
<sequence>MSIDVDDSMAQNESQVNIDNRFAEIRAALRIKGHVSRRHCRDCGDEIPDSRRESIPGVSLCMYCQEWRESGDKKQ</sequence>
<evidence type="ECO:0000256" key="4">
    <source>
        <dbReference type="PROSITE-ProRule" id="PRU00510"/>
    </source>
</evidence>
<evidence type="ECO:0000313" key="10">
    <source>
        <dbReference type="EMBL" id="HAD2280012.1"/>
    </source>
</evidence>
<dbReference type="PANTHER" id="PTHR38777">
    <property type="entry name" value="FELS-2 PROPHAGE PROTEIN"/>
    <property type="match status" value="1"/>
</dbReference>
<evidence type="ECO:0000313" key="12">
    <source>
        <dbReference type="EMBL" id="HAD2402460.1"/>
    </source>
</evidence>
<evidence type="ECO:0000256" key="3">
    <source>
        <dbReference type="ARBA" id="ARBA00022833"/>
    </source>
</evidence>
<dbReference type="PROSITE" id="PS51128">
    <property type="entry name" value="ZF_DKSA_2"/>
    <property type="match status" value="1"/>
</dbReference>
<name>A0A3U2QYL8_SALET</name>
<dbReference type="EMBL" id="DAAOAI010000005">
    <property type="protein sequence ID" value="HAD2189662.1"/>
    <property type="molecule type" value="Genomic_DNA"/>
</dbReference>
<dbReference type="EMBL" id="AAKFGN010000009">
    <property type="protein sequence ID" value="ECR2659172.1"/>
    <property type="molecule type" value="Genomic_DNA"/>
</dbReference>
<dbReference type="EMBL" id="AAKUZR010000011">
    <property type="protein sequence ID" value="ECW0165361.1"/>
    <property type="molecule type" value="Genomic_DNA"/>
</dbReference>
<evidence type="ECO:0000313" key="14">
    <source>
        <dbReference type="EMBL" id="HAD2888466.1"/>
    </source>
</evidence>
<evidence type="ECO:0000313" key="6">
    <source>
        <dbReference type="EMBL" id="ECR2659172.1"/>
    </source>
</evidence>
<evidence type="ECO:0000313" key="7">
    <source>
        <dbReference type="EMBL" id="ECW0165361.1"/>
    </source>
</evidence>
<dbReference type="EMBL" id="DAAOBH010000005">
    <property type="protein sequence ID" value="HAD2307684.1"/>
    <property type="molecule type" value="Genomic_DNA"/>
</dbReference>
<comment type="caution">
    <text evidence="9">The sequence shown here is derived from an EMBL/GenBank/DDBJ whole genome shotgun (WGS) entry which is preliminary data.</text>
</comment>
<organism evidence="9">
    <name type="scientific">Salmonella enterica I</name>
    <dbReference type="NCBI Taxonomy" id="59201"/>
    <lineage>
        <taxon>Bacteria</taxon>
        <taxon>Pseudomonadati</taxon>
        <taxon>Pseudomonadota</taxon>
        <taxon>Gammaproteobacteria</taxon>
        <taxon>Enterobacterales</taxon>
        <taxon>Enterobacteriaceae</taxon>
        <taxon>Salmonella</taxon>
    </lineage>
</organism>
<dbReference type="AlphaFoldDB" id="A0A3U2QYL8"/>
<evidence type="ECO:0000256" key="2">
    <source>
        <dbReference type="ARBA" id="ARBA00022771"/>
    </source>
</evidence>
<feature type="zinc finger region" description="dksA C4-type" evidence="4">
    <location>
        <begin position="40"/>
        <end position="64"/>
    </location>
</feature>
<feature type="domain" description="Zinc finger DksA/TraR C4-type" evidence="5">
    <location>
        <begin position="37"/>
        <end position="66"/>
    </location>
</feature>
<reference evidence="9" key="1">
    <citation type="journal article" date="2018" name="Genome Biol.">
        <title>SKESA: strategic k-mer extension for scrupulous assemblies.</title>
        <authorList>
            <person name="Souvorov A."/>
            <person name="Agarwala R."/>
            <person name="Lipman D.J."/>
        </authorList>
    </citation>
    <scope>NUCLEOTIDE SEQUENCE</scope>
    <source>
        <strain evidence="9">Salmonella enterica subsp. enterica</strain>
    </source>
</reference>
<dbReference type="SUPFAM" id="SSF57716">
    <property type="entry name" value="Glucocorticoid receptor-like (DNA-binding domain)"/>
    <property type="match status" value="1"/>
</dbReference>
<dbReference type="EMBL" id="DAAOBA010000010">
    <property type="protein sequence ID" value="HAD2280012.1"/>
    <property type="molecule type" value="Genomic_DNA"/>
</dbReference>
<evidence type="ECO:0000259" key="5">
    <source>
        <dbReference type="Pfam" id="PF01258"/>
    </source>
</evidence>
<proteinExistence type="predicted"/>
<dbReference type="EMBL" id="DAAOCV010000006">
    <property type="protein sequence ID" value="HAD2521279.1"/>
    <property type="molecule type" value="Genomic_DNA"/>
</dbReference>
<evidence type="ECO:0000313" key="8">
    <source>
        <dbReference type="EMBL" id="HAD2189662.1"/>
    </source>
</evidence>
<keyword evidence="3" id="KW-0862">Zinc</keyword>
<dbReference type="EMBL" id="DAAOAH010000005">
    <property type="protein sequence ID" value="HAD2194388.1"/>
    <property type="molecule type" value="Genomic_DNA"/>
</dbReference>
<dbReference type="EMBL" id="DAAOFU010000017">
    <property type="protein sequence ID" value="HAD2888466.1"/>
    <property type="molecule type" value="Genomic_DNA"/>
</dbReference>
<keyword evidence="1" id="KW-0479">Metal-binding</keyword>
<dbReference type="PANTHER" id="PTHR38777:SF1">
    <property type="entry name" value="DNAK SUPPRESSOR PROTEIN"/>
    <property type="match status" value="1"/>
</dbReference>
<accession>A0A3U2QYL8</accession>
<dbReference type="EMBL" id="DAAOCB010000006">
    <property type="protein sequence ID" value="HAD2402460.1"/>
    <property type="molecule type" value="Genomic_DNA"/>
</dbReference>
<dbReference type="GO" id="GO:0008270">
    <property type="term" value="F:zinc ion binding"/>
    <property type="evidence" value="ECO:0007669"/>
    <property type="project" value="UniProtKB-KW"/>
</dbReference>
<keyword evidence="2" id="KW-0863">Zinc-finger</keyword>
<evidence type="ECO:0000313" key="13">
    <source>
        <dbReference type="EMBL" id="HAD2521279.1"/>
    </source>
</evidence>
<protein>
    <recommendedName>
        <fullName evidence="5">Zinc finger DksA/TraR C4-type domain-containing protein</fullName>
    </recommendedName>
</protein>
<dbReference type="Gene3D" id="1.20.120.910">
    <property type="entry name" value="DksA, coiled-coil domain"/>
    <property type="match status" value="1"/>
</dbReference>
<evidence type="ECO:0000313" key="11">
    <source>
        <dbReference type="EMBL" id="HAD2307684.1"/>
    </source>
</evidence>
<dbReference type="InterPro" id="IPR000962">
    <property type="entry name" value="Znf_DskA_TraR"/>
</dbReference>